<evidence type="ECO:0000313" key="4">
    <source>
        <dbReference type="Proteomes" id="UP000248326"/>
    </source>
</evidence>
<organism evidence="3 4">
    <name type="scientific">Deinococcus yavapaiensis KR-236</name>
    <dbReference type="NCBI Taxonomy" id="694435"/>
    <lineage>
        <taxon>Bacteria</taxon>
        <taxon>Thermotogati</taxon>
        <taxon>Deinococcota</taxon>
        <taxon>Deinococci</taxon>
        <taxon>Deinococcales</taxon>
        <taxon>Deinococcaceae</taxon>
        <taxon>Deinococcus</taxon>
    </lineage>
</organism>
<dbReference type="PANTHER" id="PTHR10404">
    <property type="entry name" value="N-ACETYLATED-ALPHA-LINKED ACIDIC DIPEPTIDASE"/>
    <property type="match status" value="1"/>
</dbReference>
<evidence type="ECO:0000259" key="1">
    <source>
        <dbReference type="Pfam" id="PF02225"/>
    </source>
</evidence>
<gene>
    <name evidence="3" type="ORF">DES52_11231</name>
</gene>
<dbReference type="SUPFAM" id="SSF52025">
    <property type="entry name" value="PA domain"/>
    <property type="match status" value="1"/>
</dbReference>
<dbReference type="OrthoDB" id="9769665at2"/>
<dbReference type="PANTHER" id="PTHR10404:SF46">
    <property type="entry name" value="VACUOLAR PROTEIN SORTING-ASSOCIATED PROTEIN 70"/>
    <property type="match status" value="1"/>
</dbReference>
<feature type="domain" description="Peptidase M28" evidence="2">
    <location>
        <begin position="222"/>
        <end position="414"/>
    </location>
</feature>
<evidence type="ECO:0000313" key="3">
    <source>
        <dbReference type="EMBL" id="PYE52710.1"/>
    </source>
</evidence>
<dbReference type="AlphaFoldDB" id="A0A318S3S7"/>
<dbReference type="Gene3D" id="3.50.30.30">
    <property type="match status" value="1"/>
</dbReference>
<dbReference type="InterPro" id="IPR039373">
    <property type="entry name" value="Peptidase_M28B"/>
</dbReference>
<comment type="caution">
    <text evidence="3">The sequence shown here is derived from an EMBL/GenBank/DDBJ whole genome shotgun (WGS) entry which is preliminary data.</text>
</comment>
<proteinExistence type="predicted"/>
<feature type="domain" description="PA" evidence="1">
    <location>
        <begin position="94"/>
        <end position="194"/>
    </location>
</feature>
<keyword evidence="4" id="KW-1185">Reference proteome</keyword>
<evidence type="ECO:0000259" key="2">
    <source>
        <dbReference type="Pfam" id="PF04389"/>
    </source>
</evidence>
<protein>
    <submittedName>
        <fullName evidence="3">PA domain-containing protein</fullName>
    </submittedName>
</protein>
<dbReference type="SUPFAM" id="SSF53187">
    <property type="entry name" value="Zn-dependent exopeptidases"/>
    <property type="match status" value="1"/>
</dbReference>
<dbReference type="InterPro" id="IPR046450">
    <property type="entry name" value="PA_dom_sf"/>
</dbReference>
<dbReference type="RefSeq" id="WP_110887605.1">
    <property type="nucleotide sequence ID" value="NZ_QJSX01000012.1"/>
</dbReference>
<dbReference type="InterPro" id="IPR003137">
    <property type="entry name" value="PA_domain"/>
</dbReference>
<accession>A0A318S3S7</accession>
<dbReference type="InterPro" id="IPR007484">
    <property type="entry name" value="Peptidase_M28"/>
</dbReference>
<dbReference type="EMBL" id="QJSX01000012">
    <property type="protein sequence ID" value="PYE52710.1"/>
    <property type="molecule type" value="Genomic_DNA"/>
</dbReference>
<dbReference type="GO" id="GO:0004180">
    <property type="term" value="F:carboxypeptidase activity"/>
    <property type="evidence" value="ECO:0007669"/>
    <property type="project" value="TreeGrafter"/>
</dbReference>
<dbReference type="Pfam" id="PF02225">
    <property type="entry name" value="PA"/>
    <property type="match status" value="1"/>
</dbReference>
<dbReference type="Pfam" id="PF04389">
    <property type="entry name" value="Peptidase_M28"/>
    <property type="match status" value="1"/>
</dbReference>
<sequence>MLTDAEQATLDAITLDAPWELIERFSRLKREDPADVRTAADLLVARLTSHGVPVHVHRPELYLSIPRSASIRLGDQTLHAKAMAMSASLPGGHTAPLVHQPSVYAADADEMFSKALFGDAVDVRGKIVVTEGFGMPGKVGELEERGALGVIAVNPGDRAHWGICTSIWGTPDLDGLPRKPNIPVVSVNRHDGALLIDAAHDGQAITLFTHLDEGWFESPIPVVTIPGREDPDAFVLLHGHYDSWDVGVGDNAVGDATLLEIARVLWERRSELRRTVKIAWWPGHSTGRYAGSTWFSDTFALELHDHCVAQVNCDSPGCRDATEYRDVSWMPEAERYAQAVIRDVTGQESFGERPPRAGDYSFNNIGLTGYFMLLSTMPNDLRAEKGYYAVGGCGGNIAWHTEDDTIDVANKDILLKDMRIYALGTLRAANATTLPFDYTLAVDDLTAAVTKYQAAAKSHFDFSRVHDELTALKAVISELDAYAATLDGRPLTDDTVRRVNAAYLTVTRLLTRVNFTRQAPFFHDPAISVPPLPDLAVALDLANVAPDKIGFHKTHLTRGQNRVIATLRDAARAVRAALPTPAPTL</sequence>
<name>A0A318S3S7_9DEIO</name>
<dbReference type="Gene3D" id="3.40.630.10">
    <property type="entry name" value="Zn peptidases"/>
    <property type="match status" value="1"/>
</dbReference>
<dbReference type="Proteomes" id="UP000248326">
    <property type="component" value="Unassembled WGS sequence"/>
</dbReference>
<reference evidence="3 4" key="1">
    <citation type="submission" date="2018-06" db="EMBL/GenBank/DDBJ databases">
        <title>Genomic Encyclopedia of Type Strains, Phase IV (KMG-IV): sequencing the most valuable type-strain genomes for metagenomic binning, comparative biology and taxonomic classification.</title>
        <authorList>
            <person name="Goeker M."/>
        </authorList>
    </citation>
    <scope>NUCLEOTIDE SEQUENCE [LARGE SCALE GENOMIC DNA]</scope>
    <source>
        <strain evidence="3 4">DSM 18048</strain>
    </source>
</reference>